<dbReference type="KEGG" id="tje:TJEJU_2744"/>
<dbReference type="AlphaFoldDB" id="A0A238UB41"/>
<dbReference type="CDD" id="cd07381">
    <property type="entry name" value="MPP_CapA"/>
    <property type="match status" value="1"/>
</dbReference>
<accession>A0A238UB41</accession>
<sequence>MKNLKILISILVLSLIYTCATKKTVQKQTTETKTEIEEQTKEEKVVVEEVKKEEKKKELPKKVKVLKKDDEISLLFIGDFMGHMDQIKAAYNKKTKTYEYDSCFSKIKPILSNADVTLGNLEVTLGVKPYSGYPQFSSPPSYASAIKNAGVDILTTSNNHSCDKRKKGVERTIHILDSLNIGHTGTFINAIEKTKNPAYVIRKNNFEIAVISYTYGTNGLKPTAPNVVNYLKKETIKKDVNYINSSINPDQIIAFVHWGDQYKDLPNKSQKDMFTYFKSLGVNIVIGAHPHVLQPMEWHKVTKENEKESLVVYSLGNFVSHQRTFPRDGGAVFKLWLKKGKDNKVKIKKADYFLTWVHEPVVNGNKEYYVLPADTYSSKPESFTKKKDYDKMMRYIKHARKLLGEHNKNINEYTK</sequence>
<evidence type="ECO:0000256" key="1">
    <source>
        <dbReference type="ARBA" id="ARBA00005662"/>
    </source>
</evidence>
<comment type="similarity">
    <text evidence="1">Belongs to the CapA family.</text>
</comment>
<dbReference type="SMART" id="SM00854">
    <property type="entry name" value="PGA_cap"/>
    <property type="match status" value="1"/>
</dbReference>
<evidence type="ECO:0000259" key="2">
    <source>
        <dbReference type="SMART" id="SM00854"/>
    </source>
</evidence>
<dbReference type="EMBL" id="LT899436">
    <property type="protein sequence ID" value="SNR16423.1"/>
    <property type="molecule type" value="Genomic_DNA"/>
</dbReference>
<evidence type="ECO:0000313" key="4">
    <source>
        <dbReference type="Proteomes" id="UP000215214"/>
    </source>
</evidence>
<dbReference type="PANTHER" id="PTHR33393">
    <property type="entry name" value="POLYGLUTAMINE SYNTHESIS ACCESSORY PROTEIN RV0574C-RELATED"/>
    <property type="match status" value="1"/>
</dbReference>
<gene>
    <name evidence="3" type="ORF">TJEJU_2744</name>
</gene>
<dbReference type="Proteomes" id="UP000215214">
    <property type="component" value="Chromosome TJEJU"/>
</dbReference>
<proteinExistence type="inferred from homology"/>
<protein>
    <submittedName>
        <fullName evidence="3">Probable lipoprotein. Capsule biosynthesis-related protein</fullName>
    </submittedName>
</protein>
<reference evidence="3 4" key="1">
    <citation type="submission" date="2017-07" db="EMBL/GenBank/DDBJ databases">
        <authorList>
            <person name="Sun Z.S."/>
            <person name="Albrecht U."/>
            <person name="Echele G."/>
            <person name="Lee C.C."/>
        </authorList>
    </citation>
    <scope>NUCLEOTIDE SEQUENCE [LARGE SCALE GENOMIC DNA]</scope>
    <source>
        <strain evidence="4">type strain: KCTC 22618</strain>
    </source>
</reference>
<dbReference type="InterPro" id="IPR019079">
    <property type="entry name" value="Capsule_synth_CapA"/>
</dbReference>
<dbReference type="InterPro" id="IPR052169">
    <property type="entry name" value="CW_Biosynth-Accessory"/>
</dbReference>
<dbReference type="Gene3D" id="3.60.21.10">
    <property type="match status" value="1"/>
</dbReference>
<keyword evidence="4" id="KW-1185">Reference proteome</keyword>
<dbReference type="RefSeq" id="WP_095072955.1">
    <property type="nucleotide sequence ID" value="NZ_LT899436.1"/>
</dbReference>
<feature type="domain" description="Capsule synthesis protein CapA" evidence="2">
    <location>
        <begin position="73"/>
        <end position="322"/>
    </location>
</feature>
<name>A0A238UB41_9FLAO</name>
<dbReference type="PANTHER" id="PTHR33393:SF12">
    <property type="entry name" value="CAPSULE BIOSYNTHESIS PROTEIN CAPA"/>
    <property type="match status" value="1"/>
</dbReference>
<evidence type="ECO:0000313" key="3">
    <source>
        <dbReference type="EMBL" id="SNR16423.1"/>
    </source>
</evidence>
<dbReference type="OrthoDB" id="9810906at2"/>
<dbReference type="InterPro" id="IPR029052">
    <property type="entry name" value="Metallo-depent_PP-like"/>
</dbReference>
<dbReference type="Pfam" id="PF09587">
    <property type="entry name" value="PGA_cap"/>
    <property type="match status" value="1"/>
</dbReference>
<keyword evidence="3" id="KW-0449">Lipoprotein</keyword>
<dbReference type="SUPFAM" id="SSF56300">
    <property type="entry name" value="Metallo-dependent phosphatases"/>
    <property type="match status" value="1"/>
</dbReference>
<organism evidence="3 4">
    <name type="scientific">Tenacibaculum jejuense</name>
    <dbReference type="NCBI Taxonomy" id="584609"/>
    <lineage>
        <taxon>Bacteria</taxon>
        <taxon>Pseudomonadati</taxon>
        <taxon>Bacteroidota</taxon>
        <taxon>Flavobacteriia</taxon>
        <taxon>Flavobacteriales</taxon>
        <taxon>Flavobacteriaceae</taxon>
        <taxon>Tenacibaculum</taxon>
    </lineage>
</organism>